<keyword evidence="1" id="KW-0812">Transmembrane</keyword>
<dbReference type="InterPro" id="IPR006675">
    <property type="entry name" value="HDIG_dom"/>
</dbReference>
<evidence type="ECO:0000256" key="1">
    <source>
        <dbReference type="SAM" id="Phobius"/>
    </source>
</evidence>
<dbReference type="EMBL" id="CP011232">
    <property type="protein sequence ID" value="AKI96837.1"/>
    <property type="molecule type" value="Genomic_DNA"/>
</dbReference>
<keyword evidence="1" id="KW-0472">Membrane</keyword>
<dbReference type="AlphaFoldDB" id="A0A0G2Z5J3"/>
<dbReference type="PANTHER" id="PTHR36442">
    <property type="entry name" value="CYCLIC-DI-AMP PHOSPHODIESTERASE PGPH"/>
    <property type="match status" value="1"/>
</dbReference>
<dbReference type="InterPro" id="IPR011621">
    <property type="entry name" value="Metal-dep_PHydrolase_7TM_intra"/>
</dbReference>
<dbReference type="Proteomes" id="UP000035159">
    <property type="component" value="Chromosome"/>
</dbReference>
<evidence type="ECO:0000259" key="2">
    <source>
        <dbReference type="SMART" id="SM00471"/>
    </source>
</evidence>
<dbReference type="PANTHER" id="PTHR36442:SF1">
    <property type="entry name" value="CYCLIC-DI-AMP PHOSPHODIESTERASE PGPH"/>
    <property type="match status" value="1"/>
</dbReference>
<feature type="transmembrane region" description="Helical" evidence="1">
    <location>
        <begin position="142"/>
        <end position="163"/>
    </location>
</feature>
<organism evidence="3 4">
    <name type="scientific">Kosmotoga pacifica</name>
    <dbReference type="NCBI Taxonomy" id="1330330"/>
    <lineage>
        <taxon>Bacteria</taxon>
        <taxon>Thermotogati</taxon>
        <taxon>Thermotogota</taxon>
        <taxon>Thermotogae</taxon>
        <taxon>Kosmotogales</taxon>
        <taxon>Kosmotogaceae</taxon>
        <taxon>Kosmotoga</taxon>
    </lineage>
</organism>
<name>A0A0G2Z5J3_9BACT</name>
<dbReference type="SMART" id="SM00471">
    <property type="entry name" value="HDc"/>
    <property type="match status" value="1"/>
</dbReference>
<feature type="transmembrane region" description="Helical" evidence="1">
    <location>
        <begin position="75"/>
        <end position="96"/>
    </location>
</feature>
<dbReference type="SUPFAM" id="SSF109604">
    <property type="entry name" value="HD-domain/PDEase-like"/>
    <property type="match status" value="1"/>
</dbReference>
<feature type="transmembrane region" description="Helical" evidence="1">
    <location>
        <begin position="102"/>
        <end position="121"/>
    </location>
</feature>
<feature type="transmembrane region" description="Helical" evidence="1">
    <location>
        <begin position="199"/>
        <end position="220"/>
    </location>
</feature>
<dbReference type="Pfam" id="PF01966">
    <property type="entry name" value="HD"/>
    <property type="match status" value="1"/>
</dbReference>
<dbReference type="KEGG" id="kpf:IX53_02260"/>
<proteinExistence type="predicted"/>
<dbReference type="RefSeq" id="WP_047753972.1">
    <property type="nucleotide sequence ID" value="NZ_CAJUHA010000004.1"/>
</dbReference>
<keyword evidence="1" id="KW-1133">Transmembrane helix</keyword>
<accession>A0A0G2Z5J3</accession>
<keyword evidence="4" id="KW-1185">Reference proteome</keyword>
<evidence type="ECO:0000313" key="4">
    <source>
        <dbReference type="Proteomes" id="UP000035159"/>
    </source>
</evidence>
<dbReference type="NCBIfam" id="TIGR00277">
    <property type="entry name" value="HDIG"/>
    <property type="match status" value="1"/>
</dbReference>
<dbReference type="STRING" id="1330330.IX53_02260"/>
<dbReference type="InterPro" id="IPR003607">
    <property type="entry name" value="HD/PDEase_dom"/>
</dbReference>
<evidence type="ECO:0000313" key="3">
    <source>
        <dbReference type="EMBL" id="AKI96837.1"/>
    </source>
</evidence>
<sequence>MKEKVKRSRFARSFNLENITNYLLFPMLMALLTNILYLDWPQKPFISLTGSIVFWYLFAERSFKRSHYFKLHRTYRYVVFSVITLGVFLNSVFSYFFTLDYVVSLSPIFLCVTIITILVGYEEGMASGLYLSFMTTTINRFSVEDFVILSVITLFSALLTRRILRRINIARTGFEVGTIFLLIRIVDSIFNMEFSSTDLIISFLNPIVSSIVAIGIIPYIEYISRIYSDVGLLELGNLSHPLLKELSMNAPGTYYHSVALANLAEAAAEMTGANAILARVASYFHDIGKAKRPQYFTENQQDINPHDGLTPSMSSLVINEHVRLGVELARKYRLPLLVEDIIREHHGTRVKKYFYHKAKSQGNSNIADFKYPGPKPRFRESGIIMLADSVEAAFKSLKDPTPGKIRELVEDIVNGIYNERQLDRSGLNLSDLEEIIDAFTRVLINTSQSRIEYPKEKVEKVVISNENHNRKPDSKDSRS</sequence>
<dbReference type="InterPro" id="IPR006674">
    <property type="entry name" value="HD_domain"/>
</dbReference>
<protein>
    <submittedName>
        <fullName evidence="3">Phosphohydrolase</fullName>
    </submittedName>
</protein>
<feature type="transmembrane region" description="Helical" evidence="1">
    <location>
        <begin position="169"/>
        <end position="187"/>
    </location>
</feature>
<dbReference type="PATRIC" id="fig|1330330.3.peg.461"/>
<reference evidence="3 4" key="1">
    <citation type="submission" date="2015-04" db="EMBL/GenBank/DDBJ databases">
        <title>Complete Genome Sequence of Kosmotoga pacifica SLHLJ1.</title>
        <authorList>
            <person name="Jiang L.J."/>
            <person name="Shao Z.Z."/>
            <person name="Jebbar M."/>
        </authorList>
    </citation>
    <scope>NUCLEOTIDE SEQUENCE [LARGE SCALE GENOMIC DNA]</scope>
    <source>
        <strain evidence="3 4">SLHLJ1</strain>
    </source>
</reference>
<gene>
    <name evidence="3" type="ORF">IX53_02260</name>
</gene>
<dbReference type="GO" id="GO:0016787">
    <property type="term" value="F:hydrolase activity"/>
    <property type="evidence" value="ECO:0007669"/>
    <property type="project" value="UniProtKB-KW"/>
</dbReference>
<dbReference type="CDD" id="cd00077">
    <property type="entry name" value="HDc"/>
    <property type="match status" value="1"/>
</dbReference>
<dbReference type="Gene3D" id="1.10.3210.10">
    <property type="entry name" value="Hypothetical protein af1432"/>
    <property type="match status" value="1"/>
</dbReference>
<feature type="domain" description="HD/PDEase" evidence="2">
    <location>
        <begin position="249"/>
        <end position="402"/>
    </location>
</feature>
<feature type="transmembrane region" description="Helical" evidence="1">
    <location>
        <begin position="21"/>
        <end position="38"/>
    </location>
</feature>
<dbReference type="InterPro" id="IPR052722">
    <property type="entry name" value="PgpH_phosphodiesterase"/>
</dbReference>
<keyword evidence="3" id="KW-0378">Hydrolase</keyword>
<dbReference type="Pfam" id="PF07698">
    <property type="entry name" value="7TM-7TMR_HD"/>
    <property type="match status" value="1"/>
</dbReference>